<protein>
    <submittedName>
        <fullName evidence="1">Uncharacterized protein</fullName>
    </submittedName>
</protein>
<dbReference type="Proteomes" id="UP001476798">
    <property type="component" value="Unassembled WGS sequence"/>
</dbReference>
<name>A0ABV0MM69_9TELE</name>
<evidence type="ECO:0000313" key="1">
    <source>
        <dbReference type="EMBL" id="MEQ2160187.1"/>
    </source>
</evidence>
<comment type="caution">
    <text evidence="1">The sequence shown here is derived from an EMBL/GenBank/DDBJ whole genome shotgun (WGS) entry which is preliminary data.</text>
</comment>
<reference evidence="1 2" key="1">
    <citation type="submission" date="2021-06" db="EMBL/GenBank/DDBJ databases">
        <authorList>
            <person name="Palmer J.M."/>
        </authorList>
    </citation>
    <scope>NUCLEOTIDE SEQUENCE [LARGE SCALE GENOMIC DNA]</scope>
    <source>
        <strain evidence="1 2">GA_2019</strain>
        <tissue evidence="1">Muscle</tissue>
    </source>
</reference>
<accession>A0ABV0MM69</accession>
<keyword evidence="2" id="KW-1185">Reference proteome</keyword>
<evidence type="ECO:0000313" key="2">
    <source>
        <dbReference type="Proteomes" id="UP001476798"/>
    </source>
</evidence>
<sequence length="109" mass="12054">MLGFNVLGQHIWCITVIKKVKGLTNLAFMEALSGLIALWCRAGSPAHLWGKKFGYSQRLNRHSSGSNTEVQLSLPTTLDRHSSQSEIWQNFDSGPAVSPCEAECHCCSY</sequence>
<organism evidence="1 2">
    <name type="scientific">Goodea atripinnis</name>
    <dbReference type="NCBI Taxonomy" id="208336"/>
    <lineage>
        <taxon>Eukaryota</taxon>
        <taxon>Metazoa</taxon>
        <taxon>Chordata</taxon>
        <taxon>Craniata</taxon>
        <taxon>Vertebrata</taxon>
        <taxon>Euteleostomi</taxon>
        <taxon>Actinopterygii</taxon>
        <taxon>Neopterygii</taxon>
        <taxon>Teleostei</taxon>
        <taxon>Neoteleostei</taxon>
        <taxon>Acanthomorphata</taxon>
        <taxon>Ovalentaria</taxon>
        <taxon>Atherinomorphae</taxon>
        <taxon>Cyprinodontiformes</taxon>
        <taxon>Goodeidae</taxon>
        <taxon>Goodea</taxon>
    </lineage>
</organism>
<gene>
    <name evidence="1" type="ORF">GOODEAATRI_031020</name>
</gene>
<proteinExistence type="predicted"/>
<dbReference type="EMBL" id="JAHRIO010005101">
    <property type="protein sequence ID" value="MEQ2160187.1"/>
    <property type="molecule type" value="Genomic_DNA"/>
</dbReference>